<feature type="domain" description="YknX-like C-terminal permuted SH3-like" evidence="7">
    <location>
        <begin position="269"/>
        <end position="339"/>
    </location>
</feature>
<keyword evidence="2" id="KW-0175">Coiled coil</keyword>
<gene>
    <name evidence="8" type="ORF">SR882_09145</name>
</gene>
<dbReference type="EMBL" id="CP140153">
    <property type="protein sequence ID" value="WQH15919.1"/>
    <property type="molecule type" value="Genomic_DNA"/>
</dbReference>
<dbReference type="InterPro" id="IPR058792">
    <property type="entry name" value="Beta-barrel_RND_2"/>
</dbReference>
<reference evidence="8 9" key="1">
    <citation type="submission" date="2023-11" db="EMBL/GenBank/DDBJ databases">
        <title>MicrobeMod: A computational toolkit for identifying prokaryotic methylation and restriction-modification with nanopore sequencing.</title>
        <authorList>
            <person name="Crits-Christoph A."/>
            <person name="Kang S.C."/>
            <person name="Lee H."/>
            <person name="Ostrov N."/>
        </authorList>
    </citation>
    <scope>NUCLEOTIDE SEQUENCE [LARGE SCALE GENOMIC DNA]</scope>
    <source>
        <strain evidence="8 9">ATCC 49870</strain>
    </source>
</reference>
<dbReference type="Pfam" id="PF25989">
    <property type="entry name" value="YknX_C"/>
    <property type="match status" value="1"/>
</dbReference>
<dbReference type="InterPro" id="IPR058625">
    <property type="entry name" value="MdtA-like_BSH"/>
</dbReference>
<dbReference type="Proteomes" id="UP001327459">
    <property type="component" value="Chromosome"/>
</dbReference>
<feature type="domain" description="Multidrug resistance protein MdtA-like barrel-sandwich hybrid" evidence="5">
    <location>
        <begin position="58"/>
        <end position="179"/>
    </location>
</feature>
<dbReference type="PANTHER" id="PTHR30469:SF16">
    <property type="entry name" value="HAE1 FAMILY EFFLUX PUMP MFP COMPONENT"/>
    <property type="match status" value="1"/>
</dbReference>
<evidence type="ECO:0000313" key="8">
    <source>
        <dbReference type="EMBL" id="WQH15919.1"/>
    </source>
</evidence>
<feature type="signal peptide" evidence="3">
    <location>
        <begin position="1"/>
        <end position="24"/>
    </location>
</feature>
<keyword evidence="9" id="KW-1185">Reference proteome</keyword>
<evidence type="ECO:0000256" key="1">
    <source>
        <dbReference type="ARBA" id="ARBA00009477"/>
    </source>
</evidence>
<feature type="domain" description="Multidrug resistance protein MdtA-like alpha-helical hairpin" evidence="4">
    <location>
        <begin position="93"/>
        <end position="155"/>
    </location>
</feature>
<proteinExistence type="inferred from homology"/>
<evidence type="ECO:0000259" key="4">
    <source>
        <dbReference type="Pfam" id="PF25876"/>
    </source>
</evidence>
<protein>
    <submittedName>
        <fullName evidence="8">Efflux RND transporter periplasmic adaptor subunit</fullName>
    </submittedName>
</protein>
<evidence type="ECO:0000256" key="2">
    <source>
        <dbReference type="SAM" id="Coils"/>
    </source>
</evidence>
<dbReference type="InterPro" id="IPR058637">
    <property type="entry name" value="YknX-like_C"/>
</dbReference>
<feature type="chain" id="PRO_5046449074" evidence="3">
    <location>
        <begin position="25"/>
        <end position="367"/>
    </location>
</feature>
<dbReference type="NCBIfam" id="TIGR01730">
    <property type="entry name" value="RND_mfp"/>
    <property type="match status" value="1"/>
</dbReference>
<dbReference type="Pfam" id="PF25876">
    <property type="entry name" value="HH_MFP_RND"/>
    <property type="match status" value="1"/>
</dbReference>
<dbReference type="InterPro" id="IPR006143">
    <property type="entry name" value="RND_pump_MFP"/>
</dbReference>
<feature type="domain" description="CusB-like beta-barrel" evidence="6">
    <location>
        <begin position="191"/>
        <end position="263"/>
    </location>
</feature>
<keyword evidence="3" id="KW-0732">Signal</keyword>
<comment type="similarity">
    <text evidence="1">Belongs to the membrane fusion protein (MFP) (TC 8.A.1) family.</text>
</comment>
<dbReference type="InterPro" id="IPR058624">
    <property type="entry name" value="MdtA-like_HH"/>
</dbReference>
<dbReference type="Pfam" id="PF25954">
    <property type="entry name" value="Beta-barrel_RND_2"/>
    <property type="match status" value="1"/>
</dbReference>
<accession>A0ABZ0YWZ7</accession>
<evidence type="ECO:0000259" key="6">
    <source>
        <dbReference type="Pfam" id="PF25954"/>
    </source>
</evidence>
<dbReference type="Gene3D" id="2.40.420.20">
    <property type="match status" value="1"/>
</dbReference>
<dbReference type="Gene3D" id="1.10.287.470">
    <property type="entry name" value="Helix hairpin bin"/>
    <property type="match status" value="1"/>
</dbReference>
<evidence type="ECO:0000256" key="3">
    <source>
        <dbReference type="SAM" id="SignalP"/>
    </source>
</evidence>
<feature type="coiled-coil region" evidence="2">
    <location>
        <begin position="89"/>
        <end position="156"/>
    </location>
</feature>
<organism evidence="8 9">
    <name type="scientific">Guyparkeria halophila</name>
    <dbReference type="NCBI Taxonomy" id="47960"/>
    <lineage>
        <taxon>Bacteria</taxon>
        <taxon>Pseudomonadati</taxon>
        <taxon>Pseudomonadota</taxon>
        <taxon>Gammaproteobacteria</taxon>
        <taxon>Chromatiales</taxon>
        <taxon>Thioalkalibacteraceae</taxon>
        <taxon>Guyparkeria</taxon>
    </lineage>
</organism>
<dbReference type="Pfam" id="PF25917">
    <property type="entry name" value="BSH_RND"/>
    <property type="match status" value="1"/>
</dbReference>
<evidence type="ECO:0000259" key="7">
    <source>
        <dbReference type="Pfam" id="PF25989"/>
    </source>
</evidence>
<dbReference type="Gene3D" id="2.40.50.100">
    <property type="match status" value="1"/>
</dbReference>
<dbReference type="Gene3D" id="2.40.30.170">
    <property type="match status" value="1"/>
</dbReference>
<dbReference type="RefSeq" id="WP_322520942.1">
    <property type="nucleotide sequence ID" value="NZ_CP140153.1"/>
</dbReference>
<evidence type="ECO:0000259" key="5">
    <source>
        <dbReference type="Pfam" id="PF25917"/>
    </source>
</evidence>
<evidence type="ECO:0000313" key="9">
    <source>
        <dbReference type="Proteomes" id="UP001327459"/>
    </source>
</evidence>
<dbReference type="SUPFAM" id="SSF111369">
    <property type="entry name" value="HlyD-like secretion proteins"/>
    <property type="match status" value="1"/>
</dbReference>
<sequence>MAIVSMPLLALLSLLAWLPTPVSAQSERPATAVIASDAERQTWSDPLEALGTVRADESVTLSATVTEIIRAVHFEDGQRVAAGDLLVHLEDLEEQAELAAAQARLVEQRNALERARGLAERNLGARAELEDARARVQQAQADIEAAQARLAAHRVQAPFDGVVGLRDISPGMLVSPGTALVRLDKLDIVDVDFTVPSRHLGALSRGQTITASTDAYPGRRFSGRVTAIDNRIDPATRSIMLRARIENDDGALRPGQLMQTILERDRREVVAVPESVLLPQGEHQYLFVIEREAMTVERREVEIGERRDGWVEVVAGVESGERLVRHGIQKVRDGDAVRVLDVADEDNPIREILRRHRDSLDAEQNRP</sequence>
<dbReference type="PANTHER" id="PTHR30469">
    <property type="entry name" value="MULTIDRUG RESISTANCE PROTEIN MDTA"/>
    <property type="match status" value="1"/>
</dbReference>
<name>A0ABZ0YWZ7_9GAMM</name>